<keyword evidence="9" id="KW-0325">Glycoprotein</keyword>
<dbReference type="PIRSF" id="PIRSF000948">
    <property type="entry name" value="Sphingomy_PDE"/>
    <property type="match status" value="1"/>
</dbReference>
<evidence type="ECO:0000256" key="1">
    <source>
        <dbReference type="ARBA" id="ARBA00001947"/>
    </source>
</evidence>
<evidence type="ECO:0000256" key="9">
    <source>
        <dbReference type="ARBA" id="ARBA00023180"/>
    </source>
</evidence>
<evidence type="ECO:0000259" key="13">
    <source>
        <dbReference type="Pfam" id="PF19272"/>
    </source>
</evidence>
<evidence type="ECO:0000256" key="11">
    <source>
        <dbReference type="SAM" id="SignalP"/>
    </source>
</evidence>
<name>A0ABQ0LRN0_MYCCL</name>
<comment type="subcellular location">
    <subcellularLocation>
        <location evidence="2">Secreted</location>
    </subcellularLocation>
</comment>
<dbReference type="SUPFAM" id="SSF56300">
    <property type="entry name" value="Metallo-dependent phosphatases"/>
    <property type="match status" value="1"/>
</dbReference>
<dbReference type="EMBL" id="DF847791">
    <property type="protein sequence ID" value="GAT52586.1"/>
    <property type="molecule type" value="Genomic_DNA"/>
</dbReference>
<keyword evidence="5" id="KW-0479">Metal-binding</keyword>
<dbReference type="InterPro" id="IPR011160">
    <property type="entry name" value="Sphingomy_PDE"/>
</dbReference>
<comment type="cofactor">
    <cofactor evidence="1">
        <name>Zn(2+)</name>
        <dbReference type="ChEBI" id="CHEBI:29105"/>
    </cofactor>
</comment>
<evidence type="ECO:0000259" key="12">
    <source>
        <dbReference type="Pfam" id="PF00149"/>
    </source>
</evidence>
<protein>
    <recommendedName>
        <fullName evidence="10">Sphingomyelin phosphodiesterase</fullName>
    </recommendedName>
</protein>
<dbReference type="Pfam" id="PF00149">
    <property type="entry name" value="Metallophos"/>
    <property type="match status" value="1"/>
</dbReference>
<dbReference type="Pfam" id="PF19272">
    <property type="entry name" value="ASMase_C"/>
    <property type="match status" value="1"/>
</dbReference>
<feature type="chain" id="PRO_5047164461" description="Sphingomyelin phosphodiesterase" evidence="11">
    <location>
        <begin position="17"/>
        <end position="651"/>
    </location>
</feature>
<evidence type="ECO:0000256" key="10">
    <source>
        <dbReference type="PIRNR" id="PIRNR000948"/>
    </source>
</evidence>
<gene>
    <name evidence="14" type="ORF">MCHLO_09624</name>
</gene>
<evidence type="ECO:0000256" key="6">
    <source>
        <dbReference type="ARBA" id="ARBA00022729"/>
    </source>
</evidence>
<evidence type="ECO:0000256" key="2">
    <source>
        <dbReference type="ARBA" id="ARBA00004613"/>
    </source>
</evidence>
<evidence type="ECO:0000256" key="5">
    <source>
        <dbReference type="ARBA" id="ARBA00022723"/>
    </source>
</evidence>
<evidence type="ECO:0000313" key="15">
    <source>
        <dbReference type="Proteomes" id="UP000815677"/>
    </source>
</evidence>
<keyword evidence="10" id="KW-0326">Glycosidase</keyword>
<keyword evidence="6 11" id="KW-0732">Signal</keyword>
<feature type="domain" description="Sphingomyelin phosphodiesterase C-terminal" evidence="13">
    <location>
        <begin position="431"/>
        <end position="549"/>
    </location>
</feature>
<feature type="signal peptide" evidence="11">
    <location>
        <begin position="1"/>
        <end position="16"/>
    </location>
</feature>
<reference evidence="14" key="1">
    <citation type="submission" date="2014-09" db="EMBL/GenBank/DDBJ databases">
        <title>Genome sequence of the luminous mushroom Mycena chlorophos for searching fungal bioluminescence genes.</title>
        <authorList>
            <person name="Tanaka Y."/>
            <person name="Kasuga D."/>
            <person name="Oba Y."/>
            <person name="Hase S."/>
            <person name="Sato K."/>
            <person name="Oba Y."/>
            <person name="Sakakibara Y."/>
        </authorList>
    </citation>
    <scope>NUCLEOTIDE SEQUENCE</scope>
</reference>
<proteinExistence type="inferred from homology"/>
<evidence type="ECO:0000256" key="7">
    <source>
        <dbReference type="ARBA" id="ARBA00022801"/>
    </source>
</evidence>
<keyword evidence="8" id="KW-0862">Zinc</keyword>
<keyword evidence="15" id="KW-1185">Reference proteome</keyword>
<accession>A0ABQ0LRN0</accession>
<evidence type="ECO:0000256" key="3">
    <source>
        <dbReference type="ARBA" id="ARBA00008234"/>
    </source>
</evidence>
<evidence type="ECO:0000313" key="14">
    <source>
        <dbReference type="EMBL" id="GAT52586.1"/>
    </source>
</evidence>
<dbReference type="CDD" id="cd00842">
    <property type="entry name" value="MPP_ASMase"/>
    <property type="match status" value="1"/>
</dbReference>
<evidence type="ECO:0000256" key="4">
    <source>
        <dbReference type="ARBA" id="ARBA00022525"/>
    </source>
</evidence>
<comment type="similarity">
    <text evidence="3 10">Belongs to the acid sphingomyelinase family.</text>
</comment>
<keyword evidence="7 10" id="KW-0378">Hydrolase</keyword>
<comment type="function">
    <text evidence="10">Converts sphingomyelin to ceramide.</text>
</comment>
<dbReference type="InterPro" id="IPR029052">
    <property type="entry name" value="Metallo-depent_PP-like"/>
</dbReference>
<dbReference type="Gene3D" id="3.60.21.10">
    <property type="match status" value="1"/>
</dbReference>
<feature type="domain" description="Calcineurin-like phosphoesterase" evidence="12">
    <location>
        <begin position="143"/>
        <end position="407"/>
    </location>
</feature>
<organism evidence="14 15">
    <name type="scientific">Mycena chlorophos</name>
    <name type="common">Agaric fungus</name>
    <name type="synonym">Agaricus chlorophos</name>
    <dbReference type="NCBI Taxonomy" id="658473"/>
    <lineage>
        <taxon>Eukaryota</taxon>
        <taxon>Fungi</taxon>
        <taxon>Dikarya</taxon>
        <taxon>Basidiomycota</taxon>
        <taxon>Agaricomycotina</taxon>
        <taxon>Agaricomycetes</taxon>
        <taxon>Agaricomycetidae</taxon>
        <taxon>Agaricales</taxon>
        <taxon>Marasmiineae</taxon>
        <taxon>Mycenaceae</taxon>
        <taxon>Mycena</taxon>
    </lineage>
</organism>
<dbReference type="PANTHER" id="PTHR10340">
    <property type="entry name" value="SPHINGOMYELIN PHOSPHODIESTERASE"/>
    <property type="match status" value="1"/>
</dbReference>
<keyword evidence="4" id="KW-0964">Secreted</keyword>
<dbReference type="InterPro" id="IPR041805">
    <property type="entry name" value="ASMase/PPN1_MPP"/>
</dbReference>
<evidence type="ECO:0000256" key="8">
    <source>
        <dbReference type="ARBA" id="ARBA00022833"/>
    </source>
</evidence>
<dbReference type="InterPro" id="IPR045473">
    <property type="entry name" value="ASM_C"/>
</dbReference>
<sequence>MKPLSFSLALLPLTAAATLNPDALIDAFKQAIDCDSCHALLVPLKALANAGDAVFVKTLVSTCQILELEDRDVCSGAINEQGPILATALRNISPFKSTATKLCEGTFGLCQTPAVNKYTVPLPGARSSDKRAVVRSSAKKPFQVVHFSDVHIDRQYTPGADADCNKPICCRDFSDSKHPPKQPAGPFGNPDCDSPISLTASFLEQISTFNTWSIFTGDVVEAAVWLVNQSEVMSDLEVFNKALGSALNAPVFPAIGNHDAAPVNNFPLGSDSAFQFSAQWVFDLEGKEWAHWTNTTAANEVTHFSGSYSTTVPGTNLRIISINTVYWYKQNFWLYDSDTPLADPRDILAFLAKELQSAEVAGNRVWIIGHMPPGCEDALSDQSNYYDQIIQRYHGIIAGQFFGHTHYDQFEIAYSDYTHRTAETAINVAWIAPALTPRSGNPAFKVYDVDPDTYDIMDAKVYIADMANPNYQVKPEWSLYYSARQEYGQLLRPPLAPNAPLDAQFWHAVTEVFEKNDTAFSQFNQFMTRGAHVQACDVKCKEQAICQMRAARAENNCHVVTPTTTFGDTERDPVGQAQVPINMVNPTPKSQQGRHAVGHAQCEGEGIGHVLRGLPHRISSASVPGLEKMMQKLKMHLKDILPQEIRAVEDL</sequence>
<dbReference type="Proteomes" id="UP000815677">
    <property type="component" value="Unassembled WGS sequence"/>
</dbReference>
<dbReference type="PANTHER" id="PTHR10340:SF34">
    <property type="entry name" value="SPHINGOMYELIN PHOSPHODIESTERASE"/>
    <property type="match status" value="1"/>
</dbReference>
<dbReference type="InterPro" id="IPR004843">
    <property type="entry name" value="Calcineurin-like_PHP"/>
</dbReference>